<dbReference type="AlphaFoldDB" id="A0A6H9YMV6"/>
<protein>
    <submittedName>
        <fullName evidence="2">DUF4097 domain-containing protein</fullName>
    </submittedName>
</protein>
<sequence>MKFDTPAPIAAVLDIPAGRVQFIAADRTDTAVEVRPANASKGRDVKLAEQTTVDYADGVLRIEATANKKNQILGPSGSIEVTVQLPAGSRVEAKAASADFRGVGRFGEVAFEGSHGSIKLDEAASVHLTTDAGDVEVGRLNGPADVSTTKGDIRITEAVRGTVVLRTQAGDVSVGAARGVSASLDAGTSYGRIDNALKNDGAADLNIHATTAYGDIVARSL</sequence>
<feature type="domain" description="DUF4097" evidence="1">
    <location>
        <begin position="22"/>
        <end position="217"/>
    </location>
</feature>
<reference evidence="2 3" key="1">
    <citation type="submission" date="2019-09" db="EMBL/GenBank/DDBJ databases">
        <title>Actinomadura physcomitrii sp. nov., a novel actinomycete isolated from moss [Physcomitrium sphaericum (Ludw) Fuernr].</title>
        <authorList>
            <person name="Zhuang X."/>
            <person name="Liu C."/>
        </authorList>
    </citation>
    <scope>NUCLEOTIDE SEQUENCE [LARGE SCALE GENOMIC DNA]</scope>
    <source>
        <strain evidence="2 3">HMC1</strain>
    </source>
</reference>
<dbReference type="InterPro" id="IPR025164">
    <property type="entry name" value="Toastrack_DUF4097"/>
</dbReference>
<accession>A0A6H9YMV6</accession>
<name>A0A6H9YMV6_9ACTN</name>
<proteinExistence type="predicted"/>
<keyword evidence="3" id="KW-1185">Reference proteome</keyword>
<gene>
    <name evidence="2" type="ORF">F8566_29555</name>
</gene>
<dbReference type="EMBL" id="WBMT01000015">
    <property type="protein sequence ID" value="KAB2344755.1"/>
    <property type="molecule type" value="Genomic_DNA"/>
</dbReference>
<comment type="caution">
    <text evidence="2">The sequence shown here is derived from an EMBL/GenBank/DDBJ whole genome shotgun (WGS) entry which is preliminary data.</text>
</comment>
<organism evidence="2 3">
    <name type="scientific">Actinomadura rudentiformis</name>
    <dbReference type="NCBI Taxonomy" id="359158"/>
    <lineage>
        <taxon>Bacteria</taxon>
        <taxon>Bacillati</taxon>
        <taxon>Actinomycetota</taxon>
        <taxon>Actinomycetes</taxon>
        <taxon>Streptosporangiales</taxon>
        <taxon>Thermomonosporaceae</taxon>
        <taxon>Actinomadura</taxon>
    </lineage>
</organism>
<evidence type="ECO:0000259" key="1">
    <source>
        <dbReference type="Pfam" id="PF13349"/>
    </source>
</evidence>
<dbReference type="Gene3D" id="2.160.20.120">
    <property type="match status" value="1"/>
</dbReference>
<dbReference type="OrthoDB" id="3252095at2"/>
<dbReference type="RefSeq" id="WP_151565123.1">
    <property type="nucleotide sequence ID" value="NZ_WBMT01000015.1"/>
</dbReference>
<dbReference type="Proteomes" id="UP000468735">
    <property type="component" value="Unassembled WGS sequence"/>
</dbReference>
<evidence type="ECO:0000313" key="3">
    <source>
        <dbReference type="Proteomes" id="UP000468735"/>
    </source>
</evidence>
<dbReference type="Pfam" id="PF13349">
    <property type="entry name" value="DUF4097"/>
    <property type="match status" value="1"/>
</dbReference>
<evidence type="ECO:0000313" key="2">
    <source>
        <dbReference type="EMBL" id="KAB2344755.1"/>
    </source>
</evidence>